<feature type="region of interest" description="Disordered" evidence="15">
    <location>
        <begin position="49"/>
        <end position="78"/>
    </location>
</feature>
<feature type="domain" description="Thioredoxin" evidence="16">
    <location>
        <begin position="74"/>
        <end position="204"/>
    </location>
</feature>
<dbReference type="GO" id="GO:0005829">
    <property type="term" value="C:cytosol"/>
    <property type="evidence" value="ECO:0007669"/>
    <property type="project" value="EnsemblPlants"/>
</dbReference>
<dbReference type="InterPro" id="IPR005788">
    <property type="entry name" value="PDI_thioredoxin-like_dom"/>
</dbReference>
<evidence type="ECO:0000256" key="2">
    <source>
        <dbReference type="ARBA" id="ARBA00004319"/>
    </source>
</evidence>
<feature type="region of interest" description="Disordered" evidence="15">
    <location>
        <begin position="23"/>
        <end position="42"/>
    </location>
</feature>
<feature type="compositionally biased region" description="Low complexity" evidence="15">
    <location>
        <begin position="23"/>
        <end position="34"/>
    </location>
</feature>
<evidence type="ECO:0000313" key="17">
    <source>
        <dbReference type="EMBL" id="TKW36715.1"/>
    </source>
</evidence>
<dbReference type="Pfam" id="PF13848">
    <property type="entry name" value="Thioredoxin_6"/>
    <property type="match status" value="1"/>
</dbReference>
<sequence length="580" mass="63315">MSPRSLAAVLLLLLFAAAAASPSAPATTTTTTTTGGKDEEEDLQYLIDNAGDTPASDPDGWLPDPEGEDDYGDDLFQDQDQDLDLPAHHQQIDETHVVVLTAANFSSFLAATRHVMVEFYAPWCGHCQALAPDYAAAASHLAAQHAQADVALAKVDATEDTDLAQKYDVQGFPTILFFIDGVPKDYNGARTKDAIVEWINKKLGPGVQNITTVDDAQRILTGDDKAVLAFLDSLSGADSDELAAASRLEDTVNFYQTSSPDVAKLFHIDPAAKRPSVVLLKKEEEKLTFFDGEFKASAIADFVSANKLPLVTTLTQETSASIFGNPIKKQILLFAVANKSSKFLPIFKEAAKSFKGKLLFVFVERDNEEVGEPVANYFGITGLETTVLAYTGNEDARKFFLDGELSLDAIKDFAESFLEDKLTPFYKSEPVPESNDGDVKIVVGKNLDLIVLDESKDVLLEIYAPWCGHCQSLEPIYNKLAKHLRGIGSLVIAKMDGTTNEHPRAKPDGYPTILFYPAGKKSFEPITFEGDRTVVEMYKFIKKHASIPFKLKRQDSSTARTGSTQTEGVKSSGTNMKDEL</sequence>
<dbReference type="PROSITE" id="PS51352">
    <property type="entry name" value="THIOREDOXIN_2"/>
    <property type="match status" value="2"/>
</dbReference>
<evidence type="ECO:0000256" key="14">
    <source>
        <dbReference type="RuleBase" id="RU361130"/>
    </source>
</evidence>
<organism evidence="17 18">
    <name type="scientific">Setaria viridis</name>
    <name type="common">Green bristlegrass</name>
    <name type="synonym">Setaria italica subsp. viridis</name>
    <dbReference type="NCBI Taxonomy" id="4556"/>
    <lineage>
        <taxon>Eukaryota</taxon>
        <taxon>Viridiplantae</taxon>
        <taxon>Streptophyta</taxon>
        <taxon>Embryophyta</taxon>
        <taxon>Tracheophyta</taxon>
        <taxon>Spermatophyta</taxon>
        <taxon>Magnoliopsida</taxon>
        <taxon>Liliopsida</taxon>
        <taxon>Poales</taxon>
        <taxon>Poaceae</taxon>
        <taxon>PACMAD clade</taxon>
        <taxon>Panicoideae</taxon>
        <taxon>Panicodae</taxon>
        <taxon>Paniceae</taxon>
        <taxon>Cenchrinae</taxon>
        <taxon>Setaria</taxon>
    </lineage>
</organism>
<feature type="disulfide bond" description="Redox-active" evidence="12">
    <location>
        <begin position="467"/>
        <end position="470"/>
    </location>
</feature>
<evidence type="ECO:0000256" key="8">
    <source>
        <dbReference type="ARBA" id="ARBA00023180"/>
    </source>
</evidence>
<accession>A0A4U6W4Q0</accession>
<evidence type="ECO:0000256" key="3">
    <source>
        <dbReference type="ARBA" id="ARBA00006347"/>
    </source>
</evidence>
<evidence type="ECO:0000256" key="1">
    <source>
        <dbReference type="ARBA" id="ARBA00001182"/>
    </source>
</evidence>
<dbReference type="CDD" id="cd02981">
    <property type="entry name" value="PDI_b_family"/>
    <property type="match status" value="1"/>
</dbReference>
<dbReference type="CDD" id="cd02961">
    <property type="entry name" value="PDI_a_family"/>
    <property type="match status" value="1"/>
</dbReference>
<comment type="subcellular location">
    <subcellularLocation>
        <location evidence="2">Endoplasmic reticulum lumen</location>
    </subcellularLocation>
</comment>
<evidence type="ECO:0000256" key="9">
    <source>
        <dbReference type="ARBA" id="ARBA00023235"/>
    </source>
</evidence>
<feature type="signal peptide" evidence="14">
    <location>
        <begin position="1"/>
        <end position="20"/>
    </location>
</feature>
<dbReference type="NCBIfam" id="TIGR01126">
    <property type="entry name" value="pdi_dom"/>
    <property type="match status" value="1"/>
</dbReference>
<dbReference type="GO" id="GO:0005788">
    <property type="term" value="C:endoplasmic reticulum lumen"/>
    <property type="evidence" value="ECO:0007669"/>
    <property type="project" value="UniProtKB-SubCell"/>
</dbReference>
<dbReference type="PROSITE" id="PS00194">
    <property type="entry name" value="THIOREDOXIN_1"/>
    <property type="match status" value="2"/>
</dbReference>
<keyword evidence="6" id="KW-0256">Endoplasmic reticulum</keyword>
<evidence type="ECO:0000256" key="11">
    <source>
        <dbReference type="ARBA" id="ARBA00060135"/>
    </source>
</evidence>
<gene>
    <name evidence="17" type="ORF">SEVIR_1G000300v2</name>
</gene>
<dbReference type="OMA" id="FRSKHEP"/>
<dbReference type="InterPro" id="IPR017937">
    <property type="entry name" value="Thioredoxin_CS"/>
</dbReference>
<dbReference type="Proteomes" id="UP000298652">
    <property type="component" value="Chromosome 1"/>
</dbReference>
<dbReference type="FunFam" id="3.40.30.10:FF:000023">
    <property type="entry name" value="Protein disulfide-isomerase"/>
    <property type="match status" value="1"/>
</dbReference>
<dbReference type="InterPro" id="IPR005792">
    <property type="entry name" value="Prot_disulphide_isomerase"/>
</dbReference>
<dbReference type="GO" id="GO:0034976">
    <property type="term" value="P:response to endoplasmic reticulum stress"/>
    <property type="evidence" value="ECO:0007669"/>
    <property type="project" value="EnsemblPlants"/>
</dbReference>
<dbReference type="GO" id="GO:0006457">
    <property type="term" value="P:protein folding"/>
    <property type="evidence" value="ECO:0007669"/>
    <property type="project" value="TreeGrafter"/>
</dbReference>
<feature type="chain" id="PRO_5020980621" description="Protein disulfide-isomerase" evidence="14">
    <location>
        <begin position="21"/>
        <end position="580"/>
    </location>
</feature>
<keyword evidence="18" id="KW-1185">Reference proteome</keyword>
<dbReference type="FunFam" id="3.40.30.10:FF:000042">
    <property type="entry name" value="protein disulfide-isomerase A2"/>
    <property type="match status" value="1"/>
</dbReference>
<dbReference type="InterPro" id="IPR036249">
    <property type="entry name" value="Thioredoxin-like_sf"/>
</dbReference>
<feature type="compositionally biased region" description="Polar residues" evidence="15">
    <location>
        <begin position="556"/>
        <end position="580"/>
    </location>
</feature>
<dbReference type="SUPFAM" id="SSF52833">
    <property type="entry name" value="Thioredoxin-like"/>
    <property type="match status" value="4"/>
</dbReference>
<dbReference type="InterPro" id="IPR013766">
    <property type="entry name" value="Thioredoxin_domain"/>
</dbReference>
<dbReference type="NCBIfam" id="TIGR01130">
    <property type="entry name" value="ER_PDI_fam"/>
    <property type="match status" value="1"/>
</dbReference>
<feature type="domain" description="Thioredoxin" evidence="16">
    <location>
        <begin position="416"/>
        <end position="546"/>
    </location>
</feature>
<evidence type="ECO:0000256" key="10">
    <source>
        <dbReference type="ARBA" id="ARBA00023284"/>
    </source>
</evidence>
<comment type="similarity">
    <text evidence="3 13">Belongs to the protein disulfide isomerase family.</text>
</comment>
<dbReference type="CDD" id="cd02982">
    <property type="entry name" value="PDI_b'_family"/>
    <property type="match status" value="1"/>
</dbReference>
<comment type="function">
    <text evidence="11">Acts as a protein-folding catalyst that interacts with nascent polypeptides to catalyze the formation, isomerization, and reduction or oxidation of disulfide bonds. May play a role in storage protein biogenesis.</text>
</comment>
<comment type="catalytic activity">
    <reaction evidence="1 14">
        <text>Catalyzes the rearrangement of -S-S- bonds in proteins.</text>
        <dbReference type="EC" id="5.3.4.1"/>
    </reaction>
</comment>
<evidence type="ECO:0000256" key="5">
    <source>
        <dbReference type="ARBA" id="ARBA00022737"/>
    </source>
</evidence>
<dbReference type="AlphaFoldDB" id="A0A4U6W4Q0"/>
<feature type="compositionally biased region" description="Acidic residues" evidence="15">
    <location>
        <begin position="65"/>
        <end position="78"/>
    </location>
</feature>
<dbReference type="CDD" id="cd02995">
    <property type="entry name" value="PDI_a_PDI_a'_C"/>
    <property type="match status" value="1"/>
</dbReference>
<dbReference type="FunFam" id="3.40.30.10:FF:000134">
    <property type="entry name" value="Protein disulfide-isomerase"/>
    <property type="match status" value="1"/>
</dbReference>
<evidence type="ECO:0000256" key="7">
    <source>
        <dbReference type="ARBA" id="ARBA00023157"/>
    </source>
</evidence>
<dbReference type="PRINTS" id="PR00421">
    <property type="entry name" value="THIOREDOXIN"/>
</dbReference>
<keyword evidence="9 14" id="KW-0413">Isomerase</keyword>
<dbReference type="PANTHER" id="PTHR18929">
    <property type="entry name" value="PROTEIN DISULFIDE ISOMERASE"/>
    <property type="match status" value="1"/>
</dbReference>
<keyword evidence="4 14" id="KW-0732">Signal</keyword>
<dbReference type="Pfam" id="PF00085">
    <property type="entry name" value="Thioredoxin"/>
    <property type="match status" value="2"/>
</dbReference>
<keyword evidence="7 12" id="KW-1015">Disulfide bond</keyword>
<evidence type="ECO:0000259" key="16">
    <source>
        <dbReference type="PROSITE" id="PS51352"/>
    </source>
</evidence>
<protein>
    <recommendedName>
        <fullName evidence="14">Protein disulfide-isomerase</fullName>
        <ecNumber evidence="14">5.3.4.1</ecNumber>
    </recommendedName>
</protein>
<keyword evidence="10 12" id="KW-0676">Redox-active center</keyword>
<dbReference type="EMBL" id="CM016552">
    <property type="protein sequence ID" value="TKW36715.1"/>
    <property type="molecule type" value="Genomic_DNA"/>
</dbReference>
<dbReference type="FunFam" id="3.40.30.10:FF:000109">
    <property type="entry name" value="Protein disulfide-isomerase"/>
    <property type="match status" value="1"/>
</dbReference>
<feature type="region of interest" description="Disordered" evidence="15">
    <location>
        <begin position="552"/>
        <end position="580"/>
    </location>
</feature>
<name>A0A4U6W4Q0_SETVI</name>
<evidence type="ECO:0000256" key="13">
    <source>
        <dbReference type="RuleBase" id="RU004208"/>
    </source>
</evidence>
<keyword evidence="5" id="KW-0677">Repeat</keyword>
<feature type="disulfide bond" description="Redox-active" evidence="12">
    <location>
        <begin position="124"/>
        <end position="127"/>
    </location>
</feature>
<keyword evidence="8" id="KW-0325">Glycoprotein</keyword>
<evidence type="ECO:0000313" key="18">
    <source>
        <dbReference type="Proteomes" id="UP000298652"/>
    </source>
</evidence>
<dbReference type="Gramene" id="TKW36715">
    <property type="protein sequence ID" value="TKW36715"/>
    <property type="gene ID" value="SEVIR_1G000300v2"/>
</dbReference>
<dbReference type="GO" id="GO:0003756">
    <property type="term" value="F:protein disulfide isomerase activity"/>
    <property type="evidence" value="ECO:0007669"/>
    <property type="project" value="UniProtKB-EC"/>
</dbReference>
<evidence type="ECO:0000256" key="4">
    <source>
        <dbReference type="ARBA" id="ARBA00022729"/>
    </source>
</evidence>
<proteinExistence type="inferred from homology"/>
<evidence type="ECO:0000256" key="15">
    <source>
        <dbReference type="SAM" id="MobiDB-lite"/>
    </source>
</evidence>
<evidence type="ECO:0000256" key="6">
    <source>
        <dbReference type="ARBA" id="ARBA00022824"/>
    </source>
</evidence>
<reference evidence="17" key="1">
    <citation type="submission" date="2019-03" db="EMBL/GenBank/DDBJ databases">
        <title>WGS assembly of Setaria viridis.</title>
        <authorList>
            <person name="Huang P."/>
            <person name="Jenkins J."/>
            <person name="Grimwood J."/>
            <person name="Barry K."/>
            <person name="Healey A."/>
            <person name="Mamidi S."/>
            <person name="Sreedasyam A."/>
            <person name="Shu S."/>
            <person name="Feldman M."/>
            <person name="Wu J."/>
            <person name="Yu Y."/>
            <person name="Chen C."/>
            <person name="Johnson J."/>
            <person name="Rokhsar D."/>
            <person name="Baxter I."/>
            <person name="Schmutz J."/>
            <person name="Brutnell T."/>
            <person name="Kellogg E."/>
        </authorList>
    </citation>
    <scope>NUCLEOTIDE SEQUENCE [LARGE SCALE GENOMIC DNA]</scope>
</reference>
<dbReference type="Gene3D" id="3.40.30.10">
    <property type="entry name" value="Glutaredoxin"/>
    <property type="match status" value="4"/>
</dbReference>
<dbReference type="EC" id="5.3.4.1" evidence="14"/>
<dbReference type="PANTHER" id="PTHR18929:SF246">
    <property type="entry name" value="PROTEIN DISULFIDE ISOMERASE-LIKE 1-4"/>
    <property type="match status" value="1"/>
</dbReference>
<evidence type="ECO:0000256" key="12">
    <source>
        <dbReference type="PIRSR" id="PIRSR605792-51"/>
    </source>
</evidence>